<evidence type="ECO:0000313" key="3">
    <source>
        <dbReference type="Proteomes" id="UP000825935"/>
    </source>
</evidence>
<dbReference type="PANTHER" id="PTHR12861:SF3">
    <property type="entry name" value="TRANSLOCON-ASSOCIATED PROTEIN SUBUNIT BETA"/>
    <property type="match status" value="1"/>
</dbReference>
<dbReference type="AlphaFoldDB" id="A0A8T2V8Y8"/>
<dbReference type="GO" id="GO:0005783">
    <property type="term" value="C:endoplasmic reticulum"/>
    <property type="evidence" value="ECO:0007669"/>
    <property type="project" value="TreeGrafter"/>
</dbReference>
<protein>
    <submittedName>
        <fullName evidence="2">Uncharacterized protein</fullName>
    </submittedName>
</protein>
<keyword evidence="3" id="KW-1185">Reference proteome</keyword>
<dbReference type="OrthoDB" id="5860827at2759"/>
<feature type="transmembrane region" description="Helical" evidence="1">
    <location>
        <begin position="12"/>
        <end position="36"/>
    </location>
</feature>
<comment type="caution">
    <text evidence="2">The sequence shown here is derived from an EMBL/GenBank/DDBJ whole genome shotgun (WGS) entry which is preliminary data.</text>
</comment>
<evidence type="ECO:0000256" key="1">
    <source>
        <dbReference type="SAM" id="Phobius"/>
    </source>
</evidence>
<organism evidence="2 3">
    <name type="scientific">Ceratopteris richardii</name>
    <name type="common">Triangle waterfern</name>
    <dbReference type="NCBI Taxonomy" id="49495"/>
    <lineage>
        <taxon>Eukaryota</taxon>
        <taxon>Viridiplantae</taxon>
        <taxon>Streptophyta</taxon>
        <taxon>Embryophyta</taxon>
        <taxon>Tracheophyta</taxon>
        <taxon>Polypodiopsida</taxon>
        <taxon>Polypodiidae</taxon>
        <taxon>Polypodiales</taxon>
        <taxon>Pteridineae</taxon>
        <taxon>Pteridaceae</taxon>
        <taxon>Parkerioideae</taxon>
        <taxon>Ceratopteris</taxon>
    </lineage>
</organism>
<sequence length="155" mass="17284">MAVDLGSMAVDLLYRGLLVSLFLPLLILLYDAFLVVHKRASISKVKSSECVSISISLHNVGFNTTYDVALNNETWPNEKFNLVSGSMSRNTHAGKSLTRSFVLELKEKGLFYGAPAIVKYRVTVKSTLHEVYSTPIHELDLISEKSSYENLENVD</sequence>
<keyword evidence="1" id="KW-1133">Transmembrane helix</keyword>
<proteinExistence type="predicted"/>
<gene>
    <name evidence="2" type="ORF">KP509_02G097500</name>
</gene>
<name>A0A8T2V8Y8_CERRI</name>
<dbReference type="PANTHER" id="PTHR12861">
    <property type="entry name" value="TRANSLOCON-ASSOCIATED PROTEIN, BETA SUBUNIT PRECURSOR TRAP-BETA SIGNAL SEQUENCE RECEPTOR BETA SUBUNIT"/>
    <property type="match status" value="1"/>
</dbReference>
<dbReference type="Pfam" id="PF05753">
    <property type="entry name" value="TRAP_beta"/>
    <property type="match status" value="1"/>
</dbReference>
<evidence type="ECO:0000313" key="2">
    <source>
        <dbReference type="EMBL" id="KAH7444907.1"/>
    </source>
</evidence>
<keyword evidence="1" id="KW-0472">Membrane</keyword>
<dbReference type="EMBL" id="CM035407">
    <property type="protein sequence ID" value="KAH7444907.1"/>
    <property type="molecule type" value="Genomic_DNA"/>
</dbReference>
<dbReference type="Proteomes" id="UP000825935">
    <property type="component" value="Chromosome 2"/>
</dbReference>
<accession>A0A8T2V8Y8</accession>
<keyword evidence="1" id="KW-0812">Transmembrane</keyword>
<reference evidence="2" key="1">
    <citation type="submission" date="2021-08" db="EMBL/GenBank/DDBJ databases">
        <title>WGS assembly of Ceratopteris richardii.</title>
        <authorList>
            <person name="Marchant D.B."/>
            <person name="Chen G."/>
            <person name="Jenkins J."/>
            <person name="Shu S."/>
            <person name="Leebens-Mack J."/>
            <person name="Grimwood J."/>
            <person name="Schmutz J."/>
            <person name="Soltis P."/>
            <person name="Soltis D."/>
            <person name="Chen Z.-H."/>
        </authorList>
    </citation>
    <scope>NUCLEOTIDE SEQUENCE</scope>
    <source>
        <strain evidence="2">Whitten #5841</strain>
        <tissue evidence="2">Leaf</tissue>
    </source>
</reference>
<dbReference type="OMA" id="MSRNTHA"/>